<feature type="non-terminal residue" evidence="1">
    <location>
        <position position="224"/>
    </location>
</feature>
<name>A0ACA9Q2Y9_9GLOM</name>
<organism evidence="1 2">
    <name type="scientific">Dentiscutata heterogama</name>
    <dbReference type="NCBI Taxonomy" id="1316150"/>
    <lineage>
        <taxon>Eukaryota</taxon>
        <taxon>Fungi</taxon>
        <taxon>Fungi incertae sedis</taxon>
        <taxon>Mucoromycota</taxon>
        <taxon>Glomeromycotina</taxon>
        <taxon>Glomeromycetes</taxon>
        <taxon>Diversisporales</taxon>
        <taxon>Gigasporaceae</taxon>
        <taxon>Dentiscutata</taxon>
    </lineage>
</organism>
<keyword evidence="2" id="KW-1185">Reference proteome</keyword>
<proteinExistence type="predicted"/>
<protein>
    <submittedName>
        <fullName evidence="1">4946_t:CDS:1</fullName>
    </submittedName>
</protein>
<gene>
    <name evidence="1" type="ORF">DHETER_LOCUS13514</name>
</gene>
<reference evidence="1" key="1">
    <citation type="submission" date="2021-06" db="EMBL/GenBank/DDBJ databases">
        <authorList>
            <person name="Kallberg Y."/>
            <person name="Tangrot J."/>
            <person name="Rosling A."/>
        </authorList>
    </citation>
    <scope>NUCLEOTIDE SEQUENCE</scope>
    <source>
        <strain evidence="1">IL203A</strain>
    </source>
</reference>
<sequence>MATKLLTSDLGLEEQMGELTNIKEITQNNDIFHQYDKFEEFEVIGNGSRGIIQKAMSITYQKIVVLKEISQSQKYSFKELINDVQKYHKIDNHDNILKLFGLTLRASDKYILVIEYADNGTLRNYLKNNFDTLNWNDKLRLAKQLTSAVMHLHSNNIIHGNMHSENILICRGDIKLNAFRISEHATKSNSLASLLTSIQYSDLEYSQPIQTHKLTKRSDIYTLG</sequence>
<accession>A0ACA9Q2Y9</accession>
<evidence type="ECO:0000313" key="1">
    <source>
        <dbReference type="EMBL" id="CAG8732217.1"/>
    </source>
</evidence>
<evidence type="ECO:0000313" key="2">
    <source>
        <dbReference type="Proteomes" id="UP000789702"/>
    </source>
</evidence>
<comment type="caution">
    <text evidence="1">The sequence shown here is derived from an EMBL/GenBank/DDBJ whole genome shotgun (WGS) entry which is preliminary data.</text>
</comment>
<dbReference type="EMBL" id="CAJVPU010037307">
    <property type="protein sequence ID" value="CAG8732217.1"/>
    <property type="molecule type" value="Genomic_DNA"/>
</dbReference>
<dbReference type="Proteomes" id="UP000789702">
    <property type="component" value="Unassembled WGS sequence"/>
</dbReference>